<feature type="coiled-coil region" evidence="2">
    <location>
        <begin position="79"/>
        <end position="106"/>
    </location>
</feature>
<evidence type="ECO:0000313" key="6">
    <source>
        <dbReference type="Proteomes" id="UP000244005"/>
    </source>
</evidence>
<organism evidence="5 6">
    <name type="scientific">Marchantia polymorpha</name>
    <name type="common">Common liverwort</name>
    <name type="synonym">Marchantia aquatica</name>
    <dbReference type="NCBI Taxonomy" id="3197"/>
    <lineage>
        <taxon>Eukaryota</taxon>
        <taxon>Viridiplantae</taxon>
        <taxon>Streptophyta</taxon>
        <taxon>Embryophyta</taxon>
        <taxon>Marchantiophyta</taxon>
        <taxon>Marchantiopsida</taxon>
        <taxon>Marchantiidae</taxon>
        <taxon>Marchantiales</taxon>
        <taxon>Marchantiaceae</taxon>
        <taxon>Marchantia</taxon>
    </lineage>
</organism>
<dbReference type="GO" id="GO:0001216">
    <property type="term" value="F:DNA-binding transcription activator activity"/>
    <property type="evidence" value="ECO:0000318"/>
    <property type="project" value="GO_Central"/>
</dbReference>
<evidence type="ECO:0000313" key="5">
    <source>
        <dbReference type="EMBL" id="PTQ26521.1"/>
    </source>
</evidence>
<sequence>MATHPLQACAACKFQRRKCLVDCPLAPWFPPDEPRRFANAHRLFGVASILRLIGQNKNSVEDLMKTICEESDAREQDPVNGQFGTLKRLQSEVERLEELKSAWAEKLMILLLEDAHPAYNVGLSEPTQFAFTETTSYHMQHQQQQQVHNMPQQHPAYNGSLSELNQ</sequence>
<dbReference type="PANTHER" id="PTHR31301">
    <property type="entry name" value="LOB DOMAIN-CONTAINING PROTEIN 4-RELATED"/>
    <property type="match status" value="1"/>
</dbReference>
<evidence type="ECO:0000256" key="2">
    <source>
        <dbReference type="SAM" id="Coils"/>
    </source>
</evidence>
<dbReference type="InterPro" id="IPR004883">
    <property type="entry name" value="LOB"/>
</dbReference>
<dbReference type="EMBL" id="KZ773617">
    <property type="protein sequence ID" value="PTQ26521.1"/>
    <property type="molecule type" value="Genomic_DNA"/>
</dbReference>
<evidence type="ECO:0000259" key="4">
    <source>
        <dbReference type="PROSITE" id="PS50891"/>
    </source>
</evidence>
<dbReference type="GO" id="GO:0006355">
    <property type="term" value="P:regulation of DNA-templated transcription"/>
    <property type="evidence" value="ECO:0000318"/>
    <property type="project" value="GO_Central"/>
</dbReference>
<dbReference type="PROSITE" id="PS50891">
    <property type="entry name" value="LOB"/>
    <property type="match status" value="1"/>
</dbReference>
<feature type="domain" description="LOB" evidence="4">
    <location>
        <begin position="7"/>
        <end position="107"/>
    </location>
</feature>
<feature type="compositionally biased region" description="Low complexity" evidence="3">
    <location>
        <begin position="138"/>
        <end position="155"/>
    </location>
</feature>
<evidence type="ECO:0000256" key="3">
    <source>
        <dbReference type="SAM" id="MobiDB-lite"/>
    </source>
</evidence>
<dbReference type="GO" id="GO:0005634">
    <property type="term" value="C:nucleus"/>
    <property type="evidence" value="ECO:0000318"/>
    <property type="project" value="GO_Central"/>
</dbReference>
<dbReference type="PANTHER" id="PTHR31301:SF21">
    <property type="entry name" value="LOB DOMAIN-CONTAINING PROTEIN 27-RELATED"/>
    <property type="match status" value="1"/>
</dbReference>
<dbReference type="AlphaFoldDB" id="A0A2R6VY46"/>
<comment type="similarity">
    <text evidence="1">Belongs to the LOB domain-containing protein family.</text>
</comment>
<feature type="region of interest" description="Disordered" evidence="3">
    <location>
        <begin position="136"/>
        <end position="166"/>
    </location>
</feature>
<evidence type="ECO:0000256" key="1">
    <source>
        <dbReference type="ARBA" id="ARBA00005474"/>
    </source>
</evidence>
<dbReference type="OMA" id="IYHANAR"/>
<keyword evidence="6" id="KW-1185">Reference proteome</keyword>
<dbReference type="OrthoDB" id="1893065at2759"/>
<reference evidence="6" key="1">
    <citation type="journal article" date="2017" name="Cell">
        <title>Insights into land plant evolution garnered from the Marchantia polymorpha genome.</title>
        <authorList>
            <person name="Bowman J.L."/>
            <person name="Kohchi T."/>
            <person name="Yamato K.T."/>
            <person name="Jenkins J."/>
            <person name="Shu S."/>
            <person name="Ishizaki K."/>
            <person name="Yamaoka S."/>
            <person name="Nishihama R."/>
            <person name="Nakamura Y."/>
            <person name="Berger F."/>
            <person name="Adam C."/>
            <person name="Aki S.S."/>
            <person name="Althoff F."/>
            <person name="Araki T."/>
            <person name="Arteaga-Vazquez M.A."/>
            <person name="Balasubrmanian S."/>
            <person name="Barry K."/>
            <person name="Bauer D."/>
            <person name="Boehm C.R."/>
            <person name="Briginshaw L."/>
            <person name="Caballero-Perez J."/>
            <person name="Catarino B."/>
            <person name="Chen F."/>
            <person name="Chiyoda S."/>
            <person name="Chovatia M."/>
            <person name="Davies K.M."/>
            <person name="Delmans M."/>
            <person name="Demura T."/>
            <person name="Dierschke T."/>
            <person name="Dolan L."/>
            <person name="Dorantes-Acosta A.E."/>
            <person name="Eklund D.M."/>
            <person name="Florent S.N."/>
            <person name="Flores-Sandoval E."/>
            <person name="Fujiyama A."/>
            <person name="Fukuzawa H."/>
            <person name="Galik B."/>
            <person name="Grimanelli D."/>
            <person name="Grimwood J."/>
            <person name="Grossniklaus U."/>
            <person name="Hamada T."/>
            <person name="Haseloff J."/>
            <person name="Hetherington A.J."/>
            <person name="Higo A."/>
            <person name="Hirakawa Y."/>
            <person name="Hundley H.N."/>
            <person name="Ikeda Y."/>
            <person name="Inoue K."/>
            <person name="Inoue S.I."/>
            <person name="Ishida S."/>
            <person name="Jia Q."/>
            <person name="Kakita M."/>
            <person name="Kanazawa T."/>
            <person name="Kawai Y."/>
            <person name="Kawashima T."/>
            <person name="Kennedy M."/>
            <person name="Kinose K."/>
            <person name="Kinoshita T."/>
            <person name="Kohara Y."/>
            <person name="Koide E."/>
            <person name="Komatsu K."/>
            <person name="Kopischke S."/>
            <person name="Kubo M."/>
            <person name="Kyozuka J."/>
            <person name="Lagercrantz U."/>
            <person name="Lin S.S."/>
            <person name="Lindquist E."/>
            <person name="Lipzen A.M."/>
            <person name="Lu C.W."/>
            <person name="De Luna E."/>
            <person name="Martienssen R.A."/>
            <person name="Minamino N."/>
            <person name="Mizutani M."/>
            <person name="Mizutani M."/>
            <person name="Mochizuki N."/>
            <person name="Monte I."/>
            <person name="Mosher R."/>
            <person name="Nagasaki H."/>
            <person name="Nakagami H."/>
            <person name="Naramoto S."/>
            <person name="Nishitani K."/>
            <person name="Ohtani M."/>
            <person name="Okamoto T."/>
            <person name="Okumura M."/>
            <person name="Phillips J."/>
            <person name="Pollak B."/>
            <person name="Reinders A."/>
            <person name="Rovekamp M."/>
            <person name="Sano R."/>
            <person name="Sawa S."/>
            <person name="Schmid M.W."/>
            <person name="Shirakawa M."/>
            <person name="Solano R."/>
            <person name="Spunde A."/>
            <person name="Suetsugu N."/>
            <person name="Sugano S."/>
            <person name="Sugiyama A."/>
            <person name="Sun R."/>
            <person name="Suzuki Y."/>
            <person name="Takenaka M."/>
            <person name="Takezawa D."/>
            <person name="Tomogane H."/>
            <person name="Tsuzuki M."/>
            <person name="Ueda T."/>
            <person name="Umeda M."/>
            <person name="Ward J.M."/>
            <person name="Watanabe Y."/>
            <person name="Yazaki K."/>
            <person name="Yokoyama R."/>
            <person name="Yoshitake Y."/>
            <person name="Yotsui I."/>
            <person name="Zachgo S."/>
            <person name="Schmutz J."/>
        </authorList>
    </citation>
    <scope>NUCLEOTIDE SEQUENCE [LARGE SCALE GENOMIC DNA]</scope>
    <source>
        <strain evidence="6">Tak-1</strain>
    </source>
</reference>
<accession>A0A2R6VY46</accession>
<feature type="non-terminal residue" evidence="5">
    <location>
        <position position="166"/>
    </location>
</feature>
<name>A0A2R6VY46_MARPO</name>
<dbReference type="Pfam" id="PF03195">
    <property type="entry name" value="LOB"/>
    <property type="match status" value="1"/>
</dbReference>
<protein>
    <recommendedName>
        <fullName evidence="4">LOB domain-containing protein</fullName>
    </recommendedName>
</protein>
<gene>
    <name evidence="5" type="ORF">MARPO_1185s0001</name>
</gene>
<keyword evidence="2" id="KW-0175">Coiled coil</keyword>
<proteinExistence type="inferred from homology"/>
<dbReference type="Proteomes" id="UP000244005">
    <property type="component" value="Unassembled WGS sequence"/>
</dbReference>